<evidence type="ECO:0000256" key="10">
    <source>
        <dbReference type="ARBA" id="ARBA00022982"/>
    </source>
</evidence>
<proteinExistence type="inferred from homology"/>
<keyword evidence="7 16" id="KW-0812">Transmembrane</keyword>
<comment type="cofactor">
    <cofactor evidence="16">
        <name>heme b</name>
        <dbReference type="ChEBI" id="CHEBI:60344"/>
    </cofactor>
    <text evidence="16">Binds 2 heme groups non-covalently.</text>
</comment>
<dbReference type="Pfam" id="PF00032">
    <property type="entry name" value="Cytochrom_B_C"/>
    <property type="match status" value="1"/>
</dbReference>
<evidence type="ECO:0000259" key="18">
    <source>
        <dbReference type="PROSITE" id="PS51003"/>
    </source>
</evidence>
<evidence type="ECO:0000256" key="1">
    <source>
        <dbReference type="ARBA" id="ARBA00002566"/>
    </source>
</evidence>
<feature type="transmembrane region" description="Helical" evidence="16">
    <location>
        <begin position="101"/>
        <end position="124"/>
    </location>
</feature>
<dbReference type="InterPro" id="IPR005797">
    <property type="entry name" value="Cyt_b/b6_N"/>
</dbReference>
<evidence type="ECO:0000259" key="17">
    <source>
        <dbReference type="PROSITE" id="PS51002"/>
    </source>
</evidence>
<geneLocation type="mitochondrion" evidence="19"/>
<sequence length="372" mass="42672">MLSLIRSNVFDLPTNISLSYWWCSGFMISGFMVLQIISGMVLSFLYVCGSELSFACVMSLTNECLYTWLIRYSHIWGVTFIFIFIFVHIGRALYYSSYSKYSVWNVGFLLYLLMMVEAFLGYILPWHQMSYWAATVLTSVIDSIPVVGSSVYRFIVGGFSVGEATLIRVFSAHICLAFLIIGLSVLHLFYLHKEGSNNPLFISLGYGDVVMFHSYFTVKDGFAFVVSLFLYVGFMWLCPDLIVDTEAYIMANPLVTPVSIKPEWYFLPFYAMLRSVESKIGGLLLVLLFLFLLWLPTYNEACCYYDLRQLMFWFIVSSFFLLGYIGACHPEFPYVFVGKVFSLLLILLLAMFKGTWIVPYSNGFVRLPSFLC</sequence>
<name>A0A0E3U2H0_EUTPN</name>
<evidence type="ECO:0000256" key="13">
    <source>
        <dbReference type="ARBA" id="ARBA00023075"/>
    </source>
</evidence>
<dbReference type="InterPro" id="IPR005798">
    <property type="entry name" value="Cyt_b/b6_C"/>
</dbReference>
<feature type="domain" description="Cytochrome b/b6 N-terminal region profile" evidence="17">
    <location>
        <begin position="1"/>
        <end position="200"/>
    </location>
</feature>
<dbReference type="Pfam" id="PF00033">
    <property type="entry name" value="Cytochrome_B"/>
    <property type="match status" value="1"/>
</dbReference>
<dbReference type="GO" id="GO:0008121">
    <property type="term" value="F:quinol-cytochrome-c reductase activity"/>
    <property type="evidence" value="ECO:0007669"/>
    <property type="project" value="TreeGrafter"/>
</dbReference>
<keyword evidence="15 16" id="KW-0472">Membrane</keyword>
<feature type="transmembrane region" description="Helical" evidence="16">
    <location>
        <begin position="69"/>
        <end position="89"/>
    </location>
</feature>
<evidence type="ECO:0000256" key="5">
    <source>
        <dbReference type="ARBA" id="ARBA00022617"/>
    </source>
</evidence>
<evidence type="ECO:0000256" key="12">
    <source>
        <dbReference type="ARBA" id="ARBA00023004"/>
    </source>
</evidence>
<dbReference type="PROSITE" id="PS51003">
    <property type="entry name" value="CYTB_CTER"/>
    <property type="match status" value="1"/>
</dbReference>
<keyword evidence="4 16" id="KW-0813">Transport</keyword>
<feature type="transmembrane region" description="Helical" evidence="16">
    <location>
        <begin position="167"/>
        <end position="191"/>
    </location>
</feature>
<comment type="subcellular location">
    <subcellularLocation>
        <location evidence="2">Mitochondrion inner membrane</location>
        <topology evidence="2">Multi-pass membrane protein</topology>
    </subcellularLocation>
</comment>
<keyword evidence="11 16" id="KW-1133">Transmembrane helix</keyword>
<evidence type="ECO:0000256" key="6">
    <source>
        <dbReference type="ARBA" id="ARBA00022660"/>
    </source>
</evidence>
<dbReference type="GO" id="GO:0006122">
    <property type="term" value="P:mitochondrial electron transport, ubiquinol to cytochrome c"/>
    <property type="evidence" value="ECO:0007669"/>
    <property type="project" value="TreeGrafter"/>
</dbReference>
<dbReference type="SUPFAM" id="SSF81342">
    <property type="entry name" value="Transmembrane di-heme cytochromes"/>
    <property type="match status" value="1"/>
</dbReference>
<accession>A0A0E3U2H0</accession>
<dbReference type="GO" id="GO:0005743">
    <property type="term" value="C:mitochondrial inner membrane"/>
    <property type="evidence" value="ECO:0007669"/>
    <property type="project" value="UniProtKB-SubCell"/>
</dbReference>
<dbReference type="InterPro" id="IPR027387">
    <property type="entry name" value="Cytb/b6-like_sf"/>
</dbReference>
<feature type="transmembrane region" description="Helical" evidence="16">
    <location>
        <begin position="222"/>
        <end position="243"/>
    </location>
</feature>
<dbReference type="GO" id="GO:0046872">
    <property type="term" value="F:metal ion binding"/>
    <property type="evidence" value="ECO:0007669"/>
    <property type="project" value="UniProtKB-UniRule"/>
</dbReference>
<dbReference type="InterPro" id="IPR016174">
    <property type="entry name" value="Di-haem_cyt_TM"/>
</dbReference>
<evidence type="ECO:0000256" key="9">
    <source>
        <dbReference type="ARBA" id="ARBA00022792"/>
    </source>
</evidence>
<evidence type="ECO:0000256" key="8">
    <source>
        <dbReference type="ARBA" id="ARBA00022723"/>
    </source>
</evidence>
<feature type="domain" description="Cytochrome b/b6 C-terminal region profile" evidence="18">
    <location>
        <begin position="202"/>
        <end position="366"/>
    </location>
</feature>
<evidence type="ECO:0000256" key="16">
    <source>
        <dbReference type="RuleBase" id="RU362117"/>
    </source>
</evidence>
<dbReference type="GO" id="GO:0016491">
    <property type="term" value="F:oxidoreductase activity"/>
    <property type="evidence" value="ECO:0007669"/>
    <property type="project" value="UniProtKB-UniRule"/>
</dbReference>
<dbReference type="SUPFAM" id="SSF81648">
    <property type="entry name" value="a domain/subunit of cytochrome bc1 complex (Ubiquinol-cytochrome c reductase)"/>
    <property type="match status" value="1"/>
</dbReference>
<evidence type="ECO:0000256" key="4">
    <source>
        <dbReference type="ARBA" id="ARBA00022448"/>
    </source>
</evidence>
<feature type="transmembrane region" description="Helical" evidence="16">
    <location>
        <begin position="340"/>
        <end position="358"/>
    </location>
</feature>
<keyword evidence="10 16" id="KW-0249">Electron transport</keyword>
<organism evidence="19">
    <name type="scientific">Eurytrema pancreaticum</name>
    <name type="common">Pancreas fluke</name>
    <dbReference type="NCBI Taxonomy" id="374591"/>
    <lineage>
        <taxon>Eukaryota</taxon>
        <taxon>Metazoa</taxon>
        <taxon>Spiralia</taxon>
        <taxon>Lophotrochozoa</taxon>
        <taxon>Platyhelminthes</taxon>
        <taxon>Trematoda</taxon>
        <taxon>Digenea</taxon>
        <taxon>Plagiorchiida</taxon>
        <taxon>Xiphidiata</taxon>
        <taxon>Gorgoderoidea</taxon>
        <taxon>Dicrocoeliidae</taxon>
        <taxon>Eurytrema</taxon>
    </lineage>
</organism>
<feature type="transmembrane region" description="Helical" evidence="16">
    <location>
        <begin position="310"/>
        <end position="328"/>
    </location>
</feature>
<keyword evidence="14 16" id="KW-0496">Mitochondrion</keyword>
<keyword evidence="6 16" id="KW-0679">Respiratory chain</keyword>
<comment type="function">
    <text evidence="1 16">Component of the ubiquinol-cytochrome c reductase complex (complex III or cytochrome b-c1 complex) that is part of the mitochondrial respiratory chain. The b-c1 complex mediates electron transfer from ubiquinol to cytochrome c. Contributes to the generation of a proton gradient across the mitochondrial membrane that is then used for ATP synthesis.</text>
</comment>
<dbReference type="PROSITE" id="PS51002">
    <property type="entry name" value="CYTB_NTER"/>
    <property type="match status" value="1"/>
</dbReference>
<feature type="transmembrane region" description="Helical" evidence="16">
    <location>
        <begin position="280"/>
        <end position="298"/>
    </location>
</feature>
<evidence type="ECO:0000256" key="3">
    <source>
        <dbReference type="ARBA" id="ARBA00013531"/>
    </source>
</evidence>
<dbReference type="AlphaFoldDB" id="A0A0E3U2H0"/>
<evidence type="ECO:0000256" key="7">
    <source>
        <dbReference type="ARBA" id="ARBA00022692"/>
    </source>
</evidence>
<dbReference type="PANTHER" id="PTHR19271">
    <property type="entry name" value="CYTOCHROME B"/>
    <property type="match status" value="1"/>
</dbReference>
<keyword evidence="12 16" id="KW-0408">Iron</keyword>
<feature type="transmembrane region" description="Helical" evidence="16">
    <location>
        <begin position="20"/>
        <end position="48"/>
    </location>
</feature>
<dbReference type="EMBL" id="KP241855">
    <property type="protein sequence ID" value="AKC58416.1"/>
    <property type="molecule type" value="Genomic_DNA"/>
</dbReference>
<evidence type="ECO:0000256" key="2">
    <source>
        <dbReference type="ARBA" id="ARBA00004448"/>
    </source>
</evidence>
<feature type="transmembrane region" description="Helical" evidence="16">
    <location>
        <begin position="131"/>
        <end position="155"/>
    </location>
</feature>
<evidence type="ECO:0000256" key="15">
    <source>
        <dbReference type="ARBA" id="ARBA00023136"/>
    </source>
</evidence>
<dbReference type="PANTHER" id="PTHR19271:SF16">
    <property type="entry name" value="CYTOCHROME B"/>
    <property type="match status" value="1"/>
</dbReference>
<keyword evidence="5 16" id="KW-0349">Heme</keyword>
<comment type="similarity">
    <text evidence="16">Belongs to the cytochrome b family.</text>
</comment>
<dbReference type="Gene3D" id="1.20.810.10">
    <property type="entry name" value="Cytochrome Bc1 Complex, Chain C"/>
    <property type="match status" value="1"/>
</dbReference>
<dbReference type="InterPro" id="IPR036150">
    <property type="entry name" value="Cyt_b/b6_C_sf"/>
</dbReference>
<reference evidence="19" key="1">
    <citation type="journal article" date="2016" name="Gene">
        <title>Sequencing and characterization of the complete mitochondrial genome from the pancreatic fluke Eurytrema pancreaticum (Trematoda: Dicrocoeliidae).</title>
        <authorList>
            <person name="Chang Q.C."/>
            <person name="Liu G.H."/>
            <person name="Gao J.F."/>
            <person name="Zheng X."/>
            <person name="Zhang Y."/>
            <person name="Duan H."/>
            <person name="Yue D.M."/>
            <person name="Fu X."/>
            <person name="Su X."/>
            <person name="Gao Y."/>
            <person name="Wang C.R."/>
        </authorList>
    </citation>
    <scope>NUCLEOTIDE SEQUENCE</scope>
    <source>
        <strain evidence="19">Heilongjiang</strain>
    </source>
</reference>
<evidence type="ECO:0000256" key="14">
    <source>
        <dbReference type="ARBA" id="ARBA00023128"/>
    </source>
</evidence>
<protein>
    <recommendedName>
        <fullName evidence="3 16">Cytochrome b</fullName>
    </recommendedName>
</protein>
<keyword evidence="8 16" id="KW-0479">Metal-binding</keyword>
<gene>
    <name evidence="19" type="primary">cytb</name>
</gene>
<keyword evidence="9" id="KW-0999">Mitochondrion inner membrane</keyword>
<keyword evidence="13" id="KW-0830">Ubiquinone</keyword>
<evidence type="ECO:0000256" key="11">
    <source>
        <dbReference type="ARBA" id="ARBA00022989"/>
    </source>
</evidence>
<evidence type="ECO:0000313" key="19">
    <source>
        <dbReference type="EMBL" id="AKC58416.1"/>
    </source>
</evidence>